<protein>
    <submittedName>
        <fullName evidence="2">Uncharacterized protein</fullName>
    </submittedName>
</protein>
<sequence>MPDCPSGELLQLTRRAIGMKQARYGDNSPGQRYREQEEANREIAGSSSCNNELIKISCMIRDNTTWLVDICVKDGRHLRDDICVRQLQPVEKVGTLLEWSEGSLTGPRSSPTHKLPYIQRDPKDVSSLLSHPAS</sequence>
<dbReference type="EMBL" id="JAWDGP010000216">
    <property type="protein sequence ID" value="KAK3802782.1"/>
    <property type="molecule type" value="Genomic_DNA"/>
</dbReference>
<evidence type="ECO:0000256" key="1">
    <source>
        <dbReference type="SAM" id="MobiDB-lite"/>
    </source>
</evidence>
<dbReference type="AlphaFoldDB" id="A0AAE1BCK5"/>
<feature type="compositionally biased region" description="Basic and acidic residues" evidence="1">
    <location>
        <begin position="32"/>
        <end position="41"/>
    </location>
</feature>
<feature type="region of interest" description="Disordered" evidence="1">
    <location>
        <begin position="20"/>
        <end position="44"/>
    </location>
</feature>
<proteinExistence type="predicted"/>
<organism evidence="2 3">
    <name type="scientific">Elysia crispata</name>
    <name type="common">lettuce slug</name>
    <dbReference type="NCBI Taxonomy" id="231223"/>
    <lineage>
        <taxon>Eukaryota</taxon>
        <taxon>Metazoa</taxon>
        <taxon>Spiralia</taxon>
        <taxon>Lophotrochozoa</taxon>
        <taxon>Mollusca</taxon>
        <taxon>Gastropoda</taxon>
        <taxon>Heterobranchia</taxon>
        <taxon>Euthyneura</taxon>
        <taxon>Panpulmonata</taxon>
        <taxon>Sacoglossa</taxon>
        <taxon>Placobranchoidea</taxon>
        <taxon>Plakobranchidae</taxon>
        <taxon>Elysia</taxon>
    </lineage>
</organism>
<evidence type="ECO:0000313" key="3">
    <source>
        <dbReference type="Proteomes" id="UP001283361"/>
    </source>
</evidence>
<reference evidence="2" key="1">
    <citation type="journal article" date="2023" name="G3 (Bethesda)">
        <title>A reference genome for the long-term kleptoplast-retaining sea slug Elysia crispata morphotype clarki.</title>
        <authorList>
            <person name="Eastman K.E."/>
            <person name="Pendleton A.L."/>
            <person name="Shaikh M.A."/>
            <person name="Suttiyut T."/>
            <person name="Ogas R."/>
            <person name="Tomko P."/>
            <person name="Gavelis G."/>
            <person name="Widhalm J.R."/>
            <person name="Wisecaver J.H."/>
        </authorList>
    </citation>
    <scope>NUCLEOTIDE SEQUENCE</scope>
    <source>
        <strain evidence="2">ECLA1</strain>
    </source>
</reference>
<evidence type="ECO:0000313" key="2">
    <source>
        <dbReference type="EMBL" id="KAK3802782.1"/>
    </source>
</evidence>
<feature type="compositionally biased region" description="Polar residues" evidence="1">
    <location>
        <begin position="102"/>
        <end position="112"/>
    </location>
</feature>
<feature type="region of interest" description="Disordered" evidence="1">
    <location>
        <begin position="100"/>
        <end position="134"/>
    </location>
</feature>
<dbReference type="Proteomes" id="UP001283361">
    <property type="component" value="Unassembled WGS sequence"/>
</dbReference>
<keyword evidence="3" id="KW-1185">Reference proteome</keyword>
<gene>
    <name evidence="2" type="ORF">RRG08_012296</name>
</gene>
<comment type="caution">
    <text evidence="2">The sequence shown here is derived from an EMBL/GenBank/DDBJ whole genome shotgun (WGS) entry which is preliminary data.</text>
</comment>
<accession>A0AAE1BCK5</accession>
<name>A0AAE1BCK5_9GAST</name>